<reference evidence="1" key="2">
    <citation type="submission" date="2018-05" db="EMBL/GenBank/DDBJ databases">
        <title>OpunRS2 (Oryza punctata Reference Sequence Version 2).</title>
        <authorList>
            <person name="Zhang J."/>
            <person name="Kudrna D."/>
            <person name="Lee S."/>
            <person name="Talag J."/>
            <person name="Welchert J."/>
            <person name="Wing R.A."/>
        </authorList>
    </citation>
    <scope>NUCLEOTIDE SEQUENCE [LARGE SCALE GENOMIC DNA]</scope>
</reference>
<dbReference type="Proteomes" id="UP000026962">
    <property type="component" value="Chromosome 1"/>
</dbReference>
<organism evidence="1">
    <name type="scientific">Oryza punctata</name>
    <name type="common">Red rice</name>
    <dbReference type="NCBI Taxonomy" id="4537"/>
    <lineage>
        <taxon>Eukaryota</taxon>
        <taxon>Viridiplantae</taxon>
        <taxon>Streptophyta</taxon>
        <taxon>Embryophyta</taxon>
        <taxon>Tracheophyta</taxon>
        <taxon>Spermatophyta</taxon>
        <taxon>Magnoliopsida</taxon>
        <taxon>Liliopsida</taxon>
        <taxon>Poales</taxon>
        <taxon>Poaceae</taxon>
        <taxon>BOP clade</taxon>
        <taxon>Oryzoideae</taxon>
        <taxon>Oryzeae</taxon>
        <taxon>Oryzinae</taxon>
        <taxon>Oryza</taxon>
    </lineage>
</organism>
<dbReference type="HOGENOM" id="CLU_1491341_0_0_1"/>
<reference evidence="1" key="1">
    <citation type="submission" date="2015-04" db="UniProtKB">
        <authorList>
            <consortium name="EnsemblPlants"/>
        </authorList>
    </citation>
    <scope>IDENTIFICATION</scope>
</reference>
<evidence type="ECO:0000313" key="1">
    <source>
        <dbReference type="EnsemblPlants" id="OPUNC01G38080.1"/>
    </source>
</evidence>
<protein>
    <submittedName>
        <fullName evidence="1">Uncharacterized protein</fullName>
    </submittedName>
</protein>
<evidence type="ECO:0000313" key="2">
    <source>
        <dbReference type="Proteomes" id="UP000026962"/>
    </source>
</evidence>
<keyword evidence="2" id="KW-1185">Reference proteome</keyword>
<dbReference type="EnsemblPlants" id="OPUNC01G38080.1">
    <property type="protein sequence ID" value="OPUNC01G38080.1"/>
    <property type="gene ID" value="OPUNC01G38080"/>
</dbReference>
<dbReference type="STRING" id="4537.A0A0E0JRT6"/>
<dbReference type="AlphaFoldDB" id="A0A0E0JRT6"/>
<proteinExistence type="predicted"/>
<dbReference type="Gramene" id="OPUNC01G38080.1">
    <property type="protein sequence ID" value="OPUNC01G38080.1"/>
    <property type="gene ID" value="OPUNC01G38080"/>
</dbReference>
<accession>A0A0E0JRT6</accession>
<sequence>MAPIHKSRLGKAPIVIDSDDSDDIDVDPSDDKSIGEKYEFDYLLLFESNFVPVKFASWIANKVDVRTSEIILKDKIIPITKESVHDPKPAHSRSNSIRANLDSAVEFYGSSANGHGDKISVNNLTMHKSCIPVNIDAFGNANAPSCLDGQHFVTPDVSYLRNRNNFLNEVMCNDNGESNQI</sequence>
<name>A0A0E0JRT6_ORYPU</name>